<dbReference type="SMR" id="A0A0C6P5A6"/>
<feature type="domain" description="RNA polymerase sigma factor 70 region 4 type 2" evidence="8">
    <location>
        <begin position="135"/>
        <end position="184"/>
    </location>
</feature>
<evidence type="ECO:0000256" key="2">
    <source>
        <dbReference type="ARBA" id="ARBA00023015"/>
    </source>
</evidence>
<dbReference type="GO" id="GO:0016987">
    <property type="term" value="F:sigma factor activity"/>
    <property type="evidence" value="ECO:0007669"/>
    <property type="project" value="UniProtKB-KW"/>
</dbReference>
<dbReference type="InterPro" id="IPR007627">
    <property type="entry name" value="RNA_pol_sigma70_r2"/>
</dbReference>
<dbReference type="InterPro" id="IPR014284">
    <property type="entry name" value="RNA_pol_sigma-70_dom"/>
</dbReference>
<keyword evidence="4" id="KW-0238">DNA-binding</keyword>
<dbReference type="GeneID" id="69602133"/>
<evidence type="ECO:0000256" key="1">
    <source>
        <dbReference type="ARBA" id="ARBA00010641"/>
    </source>
</evidence>
<dbReference type="EMBL" id="HE965806">
    <property type="protein sequence ID" value="CCJ53735.1"/>
    <property type="molecule type" value="Genomic_DNA"/>
</dbReference>
<dbReference type="Pfam" id="PF08281">
    <property type="entry name" value="Sigma70_r4_2"/>
    <property type="match status" value="1"/>
</dbReference>
<dbReference type="InterPro" id="IPR039425">
    <property type="entry name" value="RNA_pol_sigma-70-like"/>
</dbReference>
<proteinExistence type="inferred from homology"/>
<evidence type="ECO:0000256" key="6">
    <source>
        <dbReference type="SAM" id="MobiDB-lite"/>
    </source>
</evidence>
<keyword evidence="3" id="KW-0731">Sigma factor</keyword>
<dbReference type="SUPFAM" id="SSF88946">
    <property type="entry name" value="Sigma2 domain of RNA polymerase sigma factors"/>
    <property type="match status" value="1"/>
</dbReference>
<dbReference type="RefSeq" id="WP_003809919.1">
    <property type="nucleotide sequence ID" value="NC_019382.1"/>
</dbReference>
<dbReference type="Pfam" id="PF04542">
    <property type="entry name" value="Sigma70_r2"/>
    <property type="match status" value="1"/>
</dbReference>
<comment type="similarity">
    <text evidence="1">Belongs to the sigma-70 factor family. ECF subfamily.</text>
</comment>
<evidence type="ECO:0000256" key="5">
    <source>
        <dbReference type="ARBA" id="ARBA00023163"/>
    </source>
</evidence>
<evidence type="ECO:0000256" key="4">
    <source>
        <dbReference type="ARBA" id="ARBA00023125"/>
    </source>
</evidence>
<keyword evidence="2" id="KW-0805">Transcription regulation</keyword>
<accession>A0A0C6P5A6</accession>
<dbReference type="SUPFAM" id="SSF88659">
    <property type="entry name" value="Sigma3 and sigma4 domains of RNA polymerase sigma factors"/>
    <property type="match status" value="1"/>
</dbReference>
<dbReference type="PANTHER" id="PTHR43133">
    <property type="entry name" value="RNA POLYMERASE ECF-TYPE SIGMA FACTO"/>
    <property type="match status" value="1"/>
</dbReference>
<dbReference type="InterPro" id="IPR013325">
    <property type="entry name" value="RNA_pol_sigma_r2"/>
</dbReference>
<gene>
    <name evidence="9" type="primary">brpL</name>
    <name evidence="9" type="ORF">BN112_1818</name>
</gene>
<dbReference type="InterPro" id="IPR013324">
    <property type="entry name" value="RNA_pol_sigma_r3/r4-like"/>
</dbReference>
<dbReference type="GO" id="GO:0003677">
    <property type="term" value="F:DNA binding"/>
    <property type="evidence" value="ECO:0007669"/>
    <property type="project" value="UniProtKB-KW"/>
</dbReference>
<evidence type="ECO:0000313" key="10">
    <source>
        <dbReference type="Proteomes" id="UP000007564"/>
    </source>
</evidence>
<dbReference type="Gene3D" id="1.10.10.10">
    <property type="entry name" value="Winged helix-like DNA-binding domain superfamily/Winged helix DNA-binding domain"/>
    <property type="match status" value="1"/>
</dbReference>
<dbReference type="AlphaFoldDB" id="A0A0C6P5A6"/>
<keyword evidence="5" id="KW-0804">Transcription</keyword>
<reference evidence="9 10" key="1">
    <citation type="journal article" date="2012" name="BMC Genomics">
        <title>Comparative genomics of the classical Bordetella subspecies: the evolution and exchange of virulence-associated diversity amongst closely related pathogens.</title>
        <authorList>
            <person name="Park J."/>
            <person name="Zhang Y."/>
            <person name="Buboltz A.M."/>
            <person name="Zhang X."/>
            <person name="Schuster S.C."/>
            <person name="Ahuja U."/>
            <person name="Liu M."/>
            <person name="Miller J.F."/>
            <person name="Sebaihia M."/>
            <person name="Bentley S.D."/>
            <person name="Parkhill J."/>
            <person name="Harvill E.T."/>
        </authorList>
    </citation>
    <scope>NUCLEOTIDE SEQUENCE [LARGE SCALE GENOMIC DNA]</scope>
    <source>
        <strain evidence="9 10">253</strain>
    </source>
</reference>
<organism evidence="9 10">
    <name type="scientific">Bordetella bronchiseptica 253</name>
    <dbReference type="NCBI Taxonomy" id="568707"/>
    <lineage>
        <taxon>Bacteria</taxon>
        <taxon>Pseudomonadati</taxon>
        <taxon>Pseudomonadota</taxon>
        <taxon>Betaproteobacteria</taxon>
        <taxon>Burkholderiales</taxon>
        <taxon>Alcaligenaceae</taxon>
        <taxon>Bordetella</taxon>
    </lineage>
</organism>
<evidence type="ECO:0000256" key="3">
    <source>
        <dbReference type="ARBA" id="ARBA00023082"/>
    </source>
</evidence>
<dbReference type="HOGENOM" id="CLU_047691_3_0_4"/>
<dbReference type="InterPro" id="IPR036388">
    <property type="entry name" value="WH-like_DNA-bd_sf"/>
</dbReference>
<dbReference type="CDD" id="cd06171">
    <property type="entry name" value="Sigma70_r4"/>
    <property type="match status" value="1"/>
</dbReference>
<dbReference type="PANTHER" id="PTHR43133:SF8">
    <property type="entry name" value="RNA POLYMERASE SIGMA FACTOR HI_1459-RELATED"/>
    <property type="match status" value="1"/>
</dbReference>
<name>A0A0C6P5A6_BORBO</name>
<feature type="domain" description="RNA polymerase sigma-70 region 2" evidence="7">
    <location>
        <begin position="36"/>
        <end position="101"/>
    </location>
</feature>
<dbReference type="NCBIfam" id="TIGR02937">
    <property type="entry name" value="sigma70-ECF"/>
    <property type="match status" value="1"/>
</dbReference>
<feature type="region of interest" description="Disordered" evidence="6">
    <location>
        <begin position="1"/>
        <end position="21"/>
    </location>
</feature>
<sequence>MVSPPSSGLPASLEKPDNAYPDIATERSDQQLLSSLVAEHAGRLQRFIAKHIGHSSDVEDLAQQAFAEAARAYQSFRGDSQLSTWLYGIALNLVRNHLSRAPERRYEFTSDASLGVMPCSAPNPEAVTEQRQRMRLLREALEQLPESMRDVILMVGVEELSYEEAAALLSVPVGTIRSRLSRARCALREALRERGYDSVP</sequence>
<dbReference type="Gene3D" id="1.10.1740.10">
    <property type="match status" value="1"/>
</dbReference>
<dbReference type="KEGG" id="bbh:BN112_1818"/>
<evidence type="ECO:0000259" key="8">
    <source>
        <dbReference type="Pfam" id="PF08281"/>
    </source>
</evidence>
<dbReference type="OrthoDB" id="9782108at2"/>
<dbReference type="GO" id="GO:0006352">
    <property type="term" value="P:DNA-templated transcription initiation"/>
    <property type="evidence" value="ECO:0007669"/>
    <property type="project" value="InterPro"/>
</dbReference>
<dbReference type="Proteomes" id="UP000007564">
    <property type="component" value="Chromosome"/>
</dbReference>
<dbReference type="InterPro" id="IPR013249">
    <property type="entry name" value="RNA_pol_sigma70_r4_t2"/>
</dbReference>
<protein>
    <submittedName>
        <fullName evidence="9">Putative RNA polymerase sigma factor</fullName>
    </submittedName>
</protein>
<evidence type="ECO:0000259" key="7">
    <source>
        <dbReference type="Pfam" id="PF04542"/>
    </source>
</evidence>
<evidence type="ECO:0000313" key="9">
    <source>
        <dbReference type="EMBL" id="CCJ53735.1"/>
    </source>
</evidence>